<proteinExistence type="predicted"/>
<reference evidence="2" key="1">
    <citation type="submission" date="2022-01" db="EMBL/GenBank/DDBJ databases">
        <title>PSI-footprinting approach for the identification of protein synthesis inhibitor producers.</title>
        <authorList>
            <person name="Handel F."/>
            <person name="Kulik A."/>
            <person name="Wex K.W."/>
            <person name="Berscheid A."/>
            <person name="Saur J.S."/>
            <person name="Winkler A."/>
            <person name="Wibberg D."/>
            <person name="Kalinowski J."/>
            <person name="Broetz-Oesterhelt H."/>
            <person name="Mast Y."/>
        </authorList>
    </citation>
    <scope>NUCLEOTIDE SEQUENCE</scope>
    <source>
        <strain evidence="2">KNN 49.3e</strain>
    </source>
</reference>
<gene>
    <name evidence="2" type="ORF">L1857_29705</name>
</gene>
<protein>
    <submittedName>
        <fullName evidence="2">Uncharacterized protein</fullName>
    </submittedName>
</protein>
<sequence length="117" mass="12576">MPTVQPPSDATRNEPSPERRKIVLDERFLAAAAPAIVDSPPAGRQDAAARRLLDRTAGGWARVWRVVLLGLTAVSALGMIAFALMKAVPPTALCMLALVVVKIADQWNSRRLPRLGA</sequence>
<organism evidence="2 3">
    <name type="scientific">Amycolatopsis thermalba</name>
    <dbReference type="NCBI Taxonomy" id="944492"/>
    <lineage>
        <taxon>Bacteria</taxon>
        <taxon>Bacillati</taxon>
        <taxon>Actinomycetota</taxon>
        <taxon>Actinomycetes</taxon>
        <taxon>Pseudonocardiales</taxon>
        <taxon>Pseudonocardiaceae</taxon>
        <taxon>Amycolatopsis</taxon>
    </lineage>
</organism>
<dbReference type="Proteomes" id="UP000830158">
    <property type="component" value="Chromosome"/>
</dbReference>
<evidence type="ECO:0000313" key="3">
    <source>
        <dbReference type="Proteomes" id="UP000830158"/>
    </source>
</evidence>
<name>A0ABY4P374_9PSEU</name>
<keyword evidence="1" id="KW-0812">Transmembrane</keyword>
<dbReference type="RefSeq" id="WP_116113886.1">
    <property type="nucleotide sequence ID" value="NZ_CP091196.1"/>
</dbReference>
<keyword evidence="1" id="KW-1133">Transmembrane helix</keyword>
<evidence type="ECO:0000256" key="1">
    <source>
        <dbReference type="SAM" id="Phobius"/>
    </source>
</evidence>
<dbReference type="EMBL" id="CP091196">
    <property type="protein sequence ID" value="UQS26683.1"/>
    <property type="molecule type" value="Genomic_DNA"/>
</dbReference>
<evidence type="ECO:0000313" key="2">
    <source>
        <dbReference type="EMBL" id="UQS26683.1"/>
    </source>
</evidence>
<accession>A0ABY4P374</accession>
<keyword evidence="3" id="KW-1185">Reference proteome</keyword>
<feature type="transmembrane region" description="Helical" evidence="1">
    <location>
        <begin position="63"/>
        <end position="81"/>
    </location>
</feature>
<keyword evidence="1" id="KW-0472">Membrane</keyword>